<dbReference type="Gene3D" id="1.25.10.10">
    <property type="entry name" value="Leucine-rich Repeat Variant"/>
    <property type="match status" value="1"/>
</dbReference>
<reference evidence="1 2" key="1">
    <citation type="submission" date="2024-06" db="EMBL/GenBank/DDBJ databases">
        <title>A chromosome level genome sequence of Diviner's sage (Salvia divinorum).</title>
        <authorList>
            <person name="Ford S.A."/>
            <person name="Ro D.-K."/>
            <person name="Ness R.W."/>
            <person name="Phillips M.A."/>
        </authorList>
    </citation>
    <scope>NUCLEOTIDE SEQUENCE [LARGE SCALE GENOMIC DNA]</scope>
    <source>
        <strain evidence="1">SAF-2024a</strain>
        <tissue evidence="1">Leaf</tissue>
    </source>
</reference>
<protein>
    <submittedName>
        <fullName evidence="1">HEAT repeat-containing protein 6-like isoform X2</fullName>
    </submittedName>
</protein>
<evidence type="ECO:0000313" key="1">
    <source>
        <dbReference type="EMBL" id="KAL1559211.1"/>
    </source>
</evidence>
<evidence type="ECO:0000313" key="2">
    <source>
        <dbReference type="Proteomes" id="UP001567538"/>
    </source>
</evidence>
<dbReference type="AlphaFoldDB" id="A0ABD1HVY2"/>
<gene>
    <name evidence="1" type="ORF">AAHA92_09578</name>
</gene>
<sequence>MVQAFLSGVTTGNVKVQWNVCHALGNLFLNKSLKVKDMDWTSSVFSILLLLLRDSSNFKIRIQAAAALAAPETINEYGKSYYDVDKSAWSMLLRTLNQDQIAEPSNFKYRIALEKQLTSTMLHLLDLASKCDQRAIQDLLVKKASFLEVWIEDLYSSVGDTSNSLDEAKHVSVDQKRDVIFRTIQSLIKVYESSNHHLIAQRFEKIGI</sequence>
<dbReference type="PANTHER" id="PTHR13366:SF0">
    <property type="entry name" value="HEAT REPEAT-CONTAINING PROTEIN 6"/>
    <property type="match status" value="1"/>
</dbReference>
<dbReference type="Proteomes" id="UP001567538">
    <property type="component" value="Unassembled WGS sequence"/>
</dbReference>
<dbReference type="PANTHER" id="PTHR13366">
    <property type="entry name" value="MALARIA ANTIGEN-RELATED"/>
    <property type="match status" value="1"/>
</dbReference>
<dbReference type="InterPro" id="IPR011989">
    <property type="entry name" value="ARM-like"/>
</dbReference>
<dbReference type="EMBL" id="JBEAFC010000004">
    <property type="protein sequence ID" value="KAL1559211.1"/>
    <property type="molecule type" value="Genomic_DNA"/>
</dbReference>
<dbReference type="InterPro" id="IPR016024">
    <property type="entry name" value="ARM-type_fold"/>
</dbReference>
<accession>A0ABD1HVY2</accession>
<comment type="caution">
    <text evidence="1">The sequence shown here is derived from an EMBL/GenBank/DDBJ whole genome shotgun (WGS) entry which is preliminary data.</text>
</comment>
<name>A0ABD1HVY2_SALDI</name>
<proteinExistence type="predicted"/>
<dbReference type="InterPro" id="IPR052107">
    <property type="entry name" value="HEAT6"/>
</dbReference>
<dbReference type="SUPFAM" id="SSF48371">
    <property type="entry name" value="ARM repeat"/>
    <property type="match status" value="1"/>
</dbReference>
<keyword evidence="2" id="KW-1185">Reference proteome</keyword>
<organism evidence="1 2">
    <name type="scientific">Salvia divinorum</name>
    <name type="common">Maria pastora</name>
    <name type="synonym">Diviner's sage</name>
    <dbReference type="NCBI Taxonomy" id="28513"/>
    <lineage>
        <taxon>Eukaryota</taxon>
        <taxon>Viridiplantae</taxon>
        <taxon>Streptophyta</taxon>
        <taxon>Embryophyta</taxon>
        <taxon>Tracheophyta</taxon>
        <taxon>Spermatophyta</taxon>
        <taxon>Magnoliopsida</taxon>
        <taxon>eudicotyledons</taxon>
        <taxon>Gunneridae</taxon>
        <taxon>Pentapetalae</taxon>
        <taxon>asterids</taxon>
        <taxon>lamiids</taxon>
        <taxon>Lamiales</taxon>
        <taxon>Lamiaceae</taxon>
        <taxon>Nepetoideae</taxon>
        <taxon>Mentheae</taxon>
        <taxon>Salviinae</taxon>
        <taxon>Salvia</taxon>
        <taxon>Salvia subgen. Calosphace</taxon>
    </lineage>
</organism>